<evidence type="ECO:0000259" key="12">
    <source>
        <dbReference type="PROSITE" id="PS50114"/>
    </source>
</evidence>
<comment type="caution">
    <text evidence="13">The sequence shown here is derived from an EMBL/GenBank/DDBJ whole genome shotgun (WGS) entry which is preliminary data.</text>
</comment>
<feature type="compositionally biased region" description="Low complexity" evidence="11">
    <location>
        <begin position="771"/>
        <end position="785"/>
    </location>
</feature>
<evidence type="ECO:0000256" key="8">
    <source>
        <dbReference type="ARBA" id="ARBA00023242"/>
    </source>
</evidence>
<dbReference type="CDD" id="cd00202">
    <property type="entry name" value="ZnF_GATA"/>
    <property type="match status" value="1"/>
</dbReference>
<feature type="compositionally biased region" description="Basic and acidic residues" evidence="11">
    <location>
        <begin position="557"/>
        <end position="569"/>
    </location>
</feature>
<proteinExistence type="predicted"/>
<feature type="region of interest" description="Disordered" evidence="11">
    <location>
        <begin position="422"/>
        <end position="445"/>
    </location>
</feature>
<feature type="region of interest" description="Disordered" evidence="11">
    <location>
        <begin position="699"/>
        <end position="732"/>
    </location>
</feature>
<gene>
    <name evidence="13" type="ORF">UVI_02055560</name>
</gene>
<evidence type="ECO:0000256" key="5">
    <source>
        <dbReference type="ARBA" id="ARBA00023015"/>
    </source>
</evidence>
<dbReference type="InterPro" id="IPR013860">
    <property type="entry name" value="AreA_GATA"/>
</dbReference>
<evidence type="ECO:0000256" key="6">
    <source>
        <dbReference type="ARBA" id="ARBA00023063"/>
    </source>
</evidence>
<name>A0A1B5KZ84_USTVR</name>
<evidence type="ECO:0000256" key="10">
    <source>
        <dbReference type="SAM" id="Coils"/>
    </source>
</evidence>
<dbReference type="GO" id="GO:0008270">
    <property type="term" value="F:zinc ion binding"/>
    <property type="evidence" value="ECO:0007669"/>
    <property type="project" value="UniProtKB-KW"/>
</dbReference>
<keyword evidence="10" id="KW-0175">Coiled coil</keyword>
<feature type="compositionally biased region" description="Low complexity" evidence="11">
    <location>
        <begin position="720"/>
        <end position="732"/>
    </location>
</feature>
<keyword evidence="3 9" id="KW-0863">Zinc-finger</keyword>
<keyword evidence="2" id="KW-0479">Metal-binding</keyword>
<dbReference type="GO" id="GO:0000122">
    <property type="term" value="P:negative regulation of transcription by RNA polymerase II"/>
    <property type="evidence" value="ECO:0007669"/>
    <property type="project" value="TreeGrafter"/>
</dbReference>
<dbReference type="PROSITE" id="PS00344">
    <property type="entry name" value="GATA_ZN_FINGER_1"/>
    <property type="match status" value="1"/>
</dbReference>
<keyword evidence="8" id="KW-0539">Nucleus</keyword>
<dbReference type="GO" id="GO:0000978">
    <property type="term" value="F:RNA polymerase II cis-regulatory region sequence-specific DNA binding"/>
    <property type="evidence" value="ECO:0007669"/>
    <property type="project" value="TreeGrafter"/>
</dbReference>
<accession>A0A1B5KZ84</accession>
<comment type="subcellular location">
    <subcellularLocation>
        <location evidence="1">Nucleus</location>
    </subcellularLocation>
</comment>
<dbReference type="InterPro" id="IPR039355">
    <property type="entry name" value="Transcription_factor_GATA"/>
</dbReference>
<dbReference type="GO" id="GO:0045944">
    <property type="term" value="P:positive regulation of transcription by RNA polymerase II"/>
    <property type="evidence" value="ECO:0007669"/>
    <property type="project" value="TreeGrafter"/>
</dbReference>
<dbReference type="AlphaFoldDB" id="A0A1B5KZ84"/>
<dbReference type="Gene3D" id="3.30.50.10">
    <property type="entry name" value="Erythroid Transcription Factor GATA-1, subunit A"/>
    <property type="match status" value="1"/>
</dbReference>
<keyword evidence="4" id="KW-0862">Zinc</keyword>
<feature type="compositionally biased region" description="Basic and acidic residues" evidence="11">
    <location>
        <begin position="1"/>
        <end position="12"/>
    </location>
</feature>
<feature type="compositionally biased region" description="Polar residues" evidence="11">
    <location>
        <begin position="422"/>
        <end position="442"/>
    </location>
</feature>
<dbReference type="SUPFAM" id="SSF57716">
    <property type="entry name" value="Glucocorticoid receptor-like (DNA-binding domain)"/>
    <property type="match status" value="1"/>
</dbReference>
<dbReference type="PRINTS" id="PR00619">
    <property type="entry name" value="GATAZNFINGER"/>
</dbReference>
<dbReference type="GO" id="GO:0000981">
    <property type="term" value="F:DNA-binding transcription factor activity, RNA polymerase II-specific"/>
    <property type="evidence" value="ECO:0007669"/>
    <property type="project" value="TreeGrafter"/>
</dbReference>
<dbReference type="PANTHER" id="PTHR10071:SF281">
    <property type="entry name" value="BOX A-BINDING FACTOR-RELATED"/>
    <property type="match status" value="1"/>
</dbReference>
<evidence type="ECO:0000256" key="1">
    <source>
        <dbReference type="ARBA" id="ARBA00004123"/>
    </source>
</evidence>
<feature type="region of interest" description="Disordered" evidence="11">
    <location>
        <begin position="746"/>
        <end position="873"/>
    </location>
</feature>
<evidence type="ECO:0000256" key="11">
    <source>
        <dbReference type="SAM" id="MobiDB-lite"/>
    </source>
</evidence>
<evidence type="ECO:0000313" key="13">
    <source>
        <dbReference type="EMBL" id="GAO15976.1"/>
    </source>
</evidence>
<feature type="compositionally biased region" description="Low complexity" evidence="11">
    <location>
        <begin position="746"/>
        <end position="757"/>
    </location>
</feature>
<feature type="compositionally biased region" description="Low complexity" evidence="11">
    <location>
        <begin position="612"/>
        <end position="621"/>
    </location>
</feature>
<feature type="region of interest" description="Disordered" evidence="11">
    <location>
        <begin position="1"/>
        <end position="37"/>
    </location>
</feature>
<evidence type="ECO:0000256" key="2">
    <source>
        <dbReference type="ARBA" id="ARBA00022723"/>
    </source>
</evidence>
<keyword evidence="7" id="KW-0804">Transcription</keyword>
<sequence length="941" mass="98579">MDPTMTEHDYRFPRRPGRTGQVKGHGGPGHLNLHSAGPDLPQTLASAHGNLLGSALFPSLENAAAADSVQSVDQLRHDDPLAAQIWKFFSKTKLQLPNQERLENLTWRMMALNMRKQKQEDEARSVEAQHAGGIAQLRNSSDIHLGNNNSDAMNLDDLIFAEDVAPAAGLMSPPPAPKLNDAISARDPSTTAIPIKPRKESTSLLAPQSVPHYQRTGSNEFNYVQRHHRKTSIDERRTRKRPANFSPHLLAVNSNTAGGNCHLEADSELQGYSLDNTDPVAMQQLNQGGNSAVSFALDSYMETDAVMNQAAHFQQNFSFSPSSSPMIPHGPFSNMYNTSSSVPTSSINAGDLYSPLGSAYQSTVSTPLAMGDGDGLYFGPHDGRHPRKQGIMQGPTRRLTGILGHGPQFIHNSANGGSQMYSGPGTESGSLSTFSTAPSSFSHIDPSQVFQTDSQVTSPTMPMRPENMLPFGADSDDEDSAAGLQNQNMPMHGDYSSSMDDMGCLGWDASLPGQFSTQAARFPGGLPRKQVMIGGTTTDYVVDNSDWENLGLGRSHSFKESDKRHEKIPRTASTPSHLATKHNGFEHTAQSLPTSPPGDHDQPPPDTMSGLSSAAPSGPSSPAAPPPPAKRASSTTNLQPAGGGAQNDGGAPTTCTNCFTQTTPLWRRNPEGQPLCNACGLFLKLHGVVRPLSLKTDVIKKRNRGSGPNGAGGGPRSRKNAGGSAAASRKSSTLSMATVAAAGGSSSNLVINNNSLSPPASRSVLPKDSDSPAASSGANTAGSTPNSHYGNQGSSSSAAAAGGKGVVPIAAAPPKATPGPGASSSSASRSSGPAPVSSSKRQRRHSKSVGADAACGMDIDSPAESVSSSDMSRSMVTTPNMASLSSTMLSTSIGMTPSRQAIGHGHVMSLGHHQPGGPQHHPGGPCTSTGPQEWEWLTMSL</sequence>
<evidence type="ECO:0000256" key="3">
    <source>
        <dbReference type="ARBA" id="ARBA00022771"/>
    </source>
</evidence>
<dbReference type="PANTHER" id="PTHR10071">
    <property type="entry name" value="TRANSCRIPTION FACTOR GATA FAMILY MEMBER"/>
    <property type="match status" value="1"/>
</dbReference>
<feature type="coiled-coil region" evidence="10">
    <location>
        <begin position="102"/>
        <end position="129"/>
    </location>
</feature>
<keyword evidence="6" id="KW-0534">Nitrate assimilation</keyword>
<dbReference type="PROSITE" id="PS50114">
    <property type="entry name" value="GATA_ZN_FINGER_2"/>
    <property type="match status" value="1"/>
</dbReference>
<reference evidence="14" key="1">
    <citation type="journal article" date="2016" name="Genome Announc.">
        <title>Genome sequence of Ustilaginoidea virens IPU010, a rice pathogenic fungus causing false smut.</title>
        <authorList>
            <person name="Kumagai T."/>
            <person name="Ishii T."/>
            <person name="Terai G."/>
            <person name="Umemura M."/>
            <person name="Machida M."/>
            <person name="Asai K."/>
        </authorList>
    </citation>
    <scope>NUCLEOTIDE SEQUENCE [LARGE SCALE GENOMIC DNA]</scope>
    <source>
        <strain evidence="14">IPU010</strain>
    </source>
</reference>
<dbReference type="InterPro" id="IPR013088">
    <property type="entry name" value="Znf_NHR/GATA"/>
</dbReference>
<keyword evidence="5" id="KW-0805">Transcription regulation</keyword>
<feature type="domain" description="GATA-type" evidence="12">
    <location>
        <begin position="649"/>
        <end position="702"/>
    </location>
</feature>
<dbReference type="FunFam" id="3.30.50.10:FF:000007">
    <property type="entry name" value="Nitrogen regulatory AreA, N-terminal"/>
    <property type="match status" value="1"/>
</dbReference>
<evidence type="ECO:0000256" key="9">
    <source>
        <dbReference type="PROSITE-ProRule" id="PRU00094"/>
    </source>
</evidence>
<evidence type="ECO:0000313" key="14">
    <source>
        <dbReference type="Proteomes" id="UP000054053"/>
    </source>
</evidence>
<dbReference type="Proteomes" id="UP000054053">
    <property type="component" value="Unassembled WGS sequence"/>
</dbReference>
<dbReference type="Pfam" id="PF00320">
    <property type="entry name" value="GATA"/>
    <property type="match status" value="1"/>
</dbReference>
<dbReference type="SMART" id="SM00401">
    <property type="entry name" value="ZnF_GATA"/>
    <property type="match status" value="1"/>
</dbReference>
<dbReference type="Pfam" id="PF08550">
    <property type="entry name" value="GATA_AreA"/>
    <property type="match status" value="1"/>
</dbReference>
<organism evidence="13 14">
    <name type="scientific">Ustilaginoidea virens</name>
    <name type="common">Rice false smut fungus</name>
    <name type="synonym">Villosiclava virens</name>
    <dbReference type="NCBI Taxonomy" id="1159556"/>
    <lineage>
        <taxon>Eukaryota</taxon>
        <taxon>Fungi</taxon>
        <taxon>Dikarya</taxon>
        <taxon>Ascomycota</taxon>
        <taxon>Pezizomycotina</taxon>
        <taxon>Sordariomycetes</taxon>
        <taxon>Hypocreomycetidae</taxon>
        <taxon>Hypocreales</taxon>
        <taxon>Clavicipitaceae</taxon>
        <taxon>Ustilaginoidea</taxon>
    </lineage>
</organism>
<dbReference type="InterPro" id="IPR000679">
    <property type="entry name" value="Znf_GATA"/>
</dbReference>
<dbReference type="EMBL" id="BBTG02000046">
    <property type="protein sequence ID" value="GAO15976.1"/>
    <property type="molecule type" value="Genomic_DNA"/>
</dbReference>
<dbReference type="GO" id="GO:0005634">
    <property type="term" value="C:nucleus"/>
    <property type="evidence" value="ECO:0007669"/>
    <property type="project" value="UniProtKB-SubCell"/>
</dbReference>
<feature type="compositionally biased region" description="Low complexity" evidence="11">
    <location>
        <begin position="793"/>
        <end position="839"/>
    </location>
</feature>
<protein>
    <recommendedName>
        <fullName evidence="12">GATA-type domain-containing protein</fullName>
    </recommendedName>
</protein>
<feature type="region of interest" description="Disordered" evidence="11">
    <location>
        <begin position="557"/>
        <end position="652"/>
    </location>
</feature>
<dbReference type="GO" id="GO:0042128">
    <property type="term" value="P:nitrate assimilation"/>
    <property type="evidence" value="ECO:0007669"/>
    <property type="project" value="UniProtKB-KW"/>
</dbReference>
<evidence type="ECO:0000256" key="7">
    <source>
        <dbReference type="ARBA" id="ARBA00023163"/>
    </source>
</evidence>
<evidence type="ECO:0000256" key="4">
    <source>
        <dbReference type="ARBA" id="ARBA00022833"/>
    </source>
</evidence>